<organism evidence="1 2">
    <name type="scientific">Acidithiobacillus montserratensis</name>
    <dbReference type="NCBI Taxonomy" id="2729135"/>
    <lineage>
        <taxon>Bacteria</taxon>
        <taxon>Pseudomonadati</taxon>
        <taxon>Pseudomonadota</taxon>
        <taxon>Acidithiobacillia</taxon>
        <taxon>Acidithiobacillales</taxon>
        <taxon>Acidithiobacillaceae</taxon>
        <taxon>Acidithiobacillus</taxon>
    </lineage>
</organism>
<accession>A0ACD5HEA0</accession>
<keyword evidence="2" id="KW-1185">Reference proteome</keyword>
<gene>
    <name evidence="1" type="ORF">HHS34_010480</name>
</gene>
<protein>
    <submittedName>
        <fullName evidence="1">Uncharacterized protein</fullName>
    </submittedName>
</protein>
<evidence type="ECO:0000313" key="1">
    <source>
        <dbReference type="EMBL" id="XRI72866.1"/>
    </source>
</evidence>
<name>A0ACD5HEA0_9PROT</name>
<evidence type="ECO:0000313" key="2">
    <source>
        <dbReference type="Proteomes" id="UP001195965"/>
    </source>
</evidence>
<sequence length="119" mass="12807">MSVTTEEQTVYNEILTSLYGNRLGQTPSQINSQVIVDVNTVLQSIVKCSEALGATKPLLDLLTPEATSSAFIKAVLKIGYEEVSNWLGVVNGNEEYQTCITVATADWEDAIEIALLGVG</sequence>
<dbReference type="Proteomes" id="UP001195965">
    <property type="component" value="Chromosome"/>
</dbReference>
<proteinExistence type="predicted"/>
<reference evidence="1 2" key="1">
    <citation type="journal article" date="2021" name="ISME J.">
        <title>Genomic evolution of the class Acidithiobacillia: deep-branching Proteobacteria living in extreme acidic conditions.</title>
        <authorList>
            <person name="Moya-Beltran A."/>
            <person name="Beard S."/>
            <person name="Rojas-Villalobos C."/>
            <person name="Issotta F."/>
            <person name="Gallardo Y."/>
            <person name="Ulloa R."/>
            <person name="Giaveno A."/>
            <person name="Degli Esposti M."/>
            <person name="Johnson D.B."/>
            <person name="Quatrini R."/>
        </authorList>
    </citation>
    <scope>NUCLEOTIDE SEQUENCE [LARGE SCALE GENOMIC DNA]</scope>
    <source>
        <strain evidence="1 2">GG1-14</strain>
    </source>
</reference>
<dbReference type="EMBL" id="CP127526">
    <property type="protein sequence ID" value="XRI72866.1"/>
    <property type="molecule type" value="Genomic_DNA"/>
</dbReference>